<feature type="domain" description="PpiC" evidence="5">
    <location>
        <begin position="172"/>
        <end position="274"/>
    </location>
</feature>
<dbReference type="Gene3D" id="3.10.50.40">
    <property type="match status" value="1"/>
</dbReference>
<dbReference type="SUPFAM" id="SSF109998">
    <property type="entry name" value="Triger factor/SurA peptide-binding domain-like"/>
    <property type="match status" value="1"/>
</dbReference>
<dbReference type="AlphaFoldDB" id="A0A562VMI7"/>
<dbReference type="InterPro" id="IPR027304">
    <property type="entry name" value="Trigger_fact/SurA_dom_sf"/>
</dbReference>
<dbReference type="Gene3D" id="1.10.4030.10">
    <property type="entry name" value="Porin chaperone SurA, peptide-binding domain"/>
    <property type="match status" value="1"/>
</dbReference>
<dbReference type="InterPro" id="IPR050280">
    <property type="entry name" value="OMP_Chaperone_SurA"/>
</dbReference>
<dbReference type="Pfam" id="PF13624">
    <property type="entry name" value="SurA_N_3"/>
    <property type="match status" value="1"/>
</dbReference>
<feature type="chain" id="PRO_5022238891" evidence="4">
    <location>
        <begin position="23"/>
        <end position="320"/>
    </location>
</feature>
<evidence type="ECO:0000256" key="3">
    <source>
        <dbReference type="SAM" id="Coils"/>
    </source>
</evidence>
<keyword evidence="2" id="KW-0697">Rotamase</keyword>
<dbReference type="SUPFAM" id="SSF54534">
    <property type="entry name" value="FKBP-like"/>
    <property type="match status" value="1"/>
</dbReference>
<reference evidence="6 7" key="1">
    <citation type="submission" date="2019-07" db="EMBL/GenBank/DDBJ databases">
        <title>Genomic Encyclopedia of Archaeal and Bacterial Type Strains, Phase II (KMG-II): from individual species to whole genera.</title>
        <authorList>
            <person name="Goeker M."/>
        </authorList>
    </citation>
    <scope>NUCLEOTIDE SEQUENCE [LARGE SCALE GENOMIC DNA]</scope>
    <source>
        <strain evidence="6 7">ATCC BAA-1139</strain>
    </source>
</reference>
<dbReference type="InterPro" id="IPR000297">
    <property type="entry name" value="PPIase_PpiC"/>
</dbReference>
<dbReference type="InterPro" id="IPR046357">
    <property type="entry name" value="PPIase_dom_sf"/>
</dbReference>
<keyword evidence="2" id="KW-0413">Isomerase</keyword>
<evidence type="ECO:0000256" key="4">
    <source>
        <dbReference type="SAM" id="SignalP"/>
    </source>
</evidence>
<sequence length="320" mass="35878">MRNHTIASILLFVLALASPAAAEIVSGIAATVNDDVITIYEVNRETAQLLKEAEKRGPVTDAIRQQVRTAALNGLVDKRLVQEKIKELNIQVSEEEVRQAVEEIKKQNNMTQDGLVAALLTQGLTFDQYKAQLKEQLERIRLMGQEVRAKIQVSEKEIQDYYAANKANYSEDETYRARHIFFRVPKDATAEQVKDAMSRAANVLMEARSGKDFAELARKYSDETSAAKDAGDLGTFRKGEMLPEIESTVIAMKPGEVSELIATPAGFHIIKLEEKAPAKFKPLEVVKGAIEELLYRKKSEERFNQWTTDLRKAATVEIKP</sequence>
<evidence type="ECO:0000313" key="6">
    <source>
        <dbReference type="EMBL" id="TWJ18947.1"/>
    </source>
</evidence>
<keyword evidence="1 4" id="KW-0732">Signal</keyword>
<dbReference type="EMBL" id="VLLN01000012">
    <property type="protein sequence ID" value="TWJ18947.1"/>
    <property type="molecule type" value="Genomic_DNA"/>
</dbReference>
<feature type="coiled-coil region" evidence="3">
    <location>
        <begin position="78"/>
        <end position="150"/>
    </location>
</feature>
<dbReference type="PANTHER" id="PTHR47637">
    <property type="entry name" value="CHAPERONE SURA"/>
    <property type="match status" value="1"/>
</dbReference>
<organism evidence="6 7">
    <name type="scientific">Geobacter argillaceus</name>
    <dbReference type="NCBI Taxonomy" id="345631"/>
    <lineage>
        <taxon>Bacteria</taxon>
        <taxon>Pseudomonadati</taxon>
        <taxon>Thermodesulfobacteriota</taxon>
        <taxon>Desulfuromonadia</taxon>
        <taxon>Geobacterales</taxon>
        <taxon>Geobacteraceae</taxon>
        <taxon>Geobacter</taxon>
    </lineage>
</organism>
<dbReference type="PROSITE" id="PS50198">
    <property type="entry name" value="PPIC_PPIASE_2"/>
    <property type="match status" value="1"/>
</dbReference>
<evidence type="ECO:0000259" key="5">
    <source>
        <dbReference type="PROSITE" id="PS50198"/>
    </source>
</evidence>
<keyword evidence="3" id="KW-0175">Coiled coil</keyword>
<evidence type="ECO:0000256" key="2">
    <source>
        <dbReference type="PROSITE-ProRule" id="PRU00278"/>
    </source>
</evidence>
<comment type="caution">
    <text evidence="6">The sequence shown here is derived from an EMBL/GenBank/DDBJ whole genome shotgun (WGS) entry which is preliminary data.</text>
</comment>
<evidence type="ECO:0000313" key="7">
    <source>
        <dbReference type="Proteomes" id="UP000319449"/>
    </source>
</evidence>
<proteinExistence type="predicted"/>
<dbReference type="RefSeq" id="WP_145022503.1">
    <property type="nucleotide sequence ID" value="NZ_VLLN01000012.1"/>
</dbReference>
<keyword evidence="7" id="KW-1185">Reference proteome</keyword>
<dbReference type="GO" id="GO:0003755">
    <property type="term" value="F:peptidyl-prolyl cis-trans isomerase activity"/>
    <property type="evidence" value="ECO:0007669"/>
    <property type="project" value="UniProtKB-KW"/>
</dbReference>
<gene>
    <name evidence="6" type="ORF">JN12_02162</name>
</gene>
<dbReference type="PANTHER" id="PTHR47637:SF1">
    <property type="entry name" value="CHAPERONE SURA"/>
    <property type="match status" value="1"/>
</dbReference>
<dbReference type="Proteomes" id="UP000319449">
    <property type="component" value="Unassembled WGS sequence"/>
</dbReference>
<accession>A0A562VMI7</accession>
<name>A0A562VMI7_9BACT</name>
<dbReference type="OrthoDB" id="14196at2"/>
<evidence type="ECO:0000256" key="1">
    <source>
        <dbReference type="ARBA" id="ARBA00022729"/>
    </source>
</evidence>
<protein>
    <submittedName>
        <fullName evidence="6">Periplasmic chaperone for outer membrane proteins SurA</fullName>
    </submittedName>
</protein>
<dbReference type="Pfam" id="PF00639">
    <property type="entry name" value="Rotamase"/>
    <property type="match status" value="1"/>
</dbReference>
<feature type="signal peptide" evidence="4">
    <location>
        <begin position="1"/>
        <end position="22"/>
    </location>
</feature>